<dbReference type="AlphaFoldDB" id="A0A9P7ZB68"/>
<keyword evidence="3" id="KW-1185">Reference proteome</keyword>
<dbReference type="InterPro" id="IPR057227">
    <property type="entry name" value="DUF7905"/>
</dbReference>
<accession>A0A9P7ZB68</accession>
<comment type="caution">
    <text evidence="2">The sequence shown here is derived from an EMBL/GenBank/DDBJ whole genome shotgun (WGS) entry which is preliminary data.</text>
</comment>
<name>A0A9P7ZB68_9HELO</name>
<protein>
    <recommendedName>
        <fullName evidence="1">DUF7905 domain-containing protein</fullName>
    </recommendedName>
</protein>
<dbReference type="Pfam" id="PF25482">
    <property type="entry name" value="DUF7905"/>
    <property type="match status" value="1"/>
</dbReference>
<dbReference type="Proteomes" id="UP000887226">
    <property type="component" value="Unassembled WGS sequence"/>
</dbReference>
<organism evidence="2 3">
    <name type="scientific">Calycina marina</name>
    <dbReference type="NCBI Taxonomy" id="1763456"/>
    <lineage>
        <taxon>Eukaryota</taxon>
        <taxon>Fungi</taxon>
        <taxon>Dikarya</taxon>
        <taxon>Ascomycota</taxon>
        <taxon>Pezizomycotina</taxon>
        <taxon>Leotiomycetes</taxon>
        <taxon>Helotiales</taxon>
        <taxon>Pezizellaceae</taxon>
        <taxon>Calycina</taxon>
    </lineage>
</organism>
<dbReference type="EMBL" id="MU253744">
    <property type="protein sequence ID" value="KAG9248740.1"/>
    <property type="molecule type" value="Genomic_DNA"/>
</dbReference>
<feature type="domain" description="DUF7905" evidence="1">
    <location>
        <begin position="288"/>
        <end position="596"/>
    </location>
</feature>
<dbReference type="OrthoDB" id="4739136at2759"/>
<proteinExistence type="predicted"/>
<gene>
    <name evidence="2" type="ORF">BJ878DRAFT_538079</name>
</gene>
<evidence type="ECO:0000259" key="1">
    <source>
        <dbReference type="Pfam" id="PF25482"/>
    </source>
</evidence>
<sequence length="671" mass="76267">MVKFVEDFESVNARDWESESTISDSSEFGVQSRRASPAIVTTGATIAGPHAPAPPRDISIRPAPVFPRFQAGPAPSVTTDTTNPPPYRALLLGRTGKTGWSKGPVLEKTRERLNKEKRQVEAARENKYLGQPDVQGEMSGTGFYIWPKNIDKSEAGSNHPRDLFGANLEGLDLLRKEYHVYIIWDEQSKCIKVMSTSVKYAQYTIALAIKGIRNEVRNANAREQHAIPLYIVVPPSGIMQWHVAIKSEKKNSENSAGAVITGFKLDGPTLSREEQQAWDVKLPELHGHNLKIFEDHISIHTTRLAPIRKWMRMRVHFGNVHLHKYKEEVRKTGFKFSQFEKTMTDSRTTRIFDRRMESAVAKKFMKNIVALPGMFCPKESKFFNLEKVMPKHTLVMFFELGNQNVRVEATLEQSNPYEMPSGWGTSGEVRVAYTGGYQVGTTMSFYNSGRSKRAEVTTIDVQKGSDWTFEIIEDDTFPQTPSSLISLIKGCVTDMTQDRKDSIGLGYPAIDFKGKEVSLDVPVSSLVMKSVYEYIFAESQYIIEVAVYRSWDVTTKIVHPVRNKTSKFEGTRIWDYKRTEPEVQTSVSMYHSVWDWETASIEHETSERGWDKELKCFFREKYQVGGMKRFMEEIAFVQTMLVDAQREDSGVELTVLPKPNARVSLFSPEIA</sequence>
<evidence type="ECO:0000313" key="2">
    <source>
        <dbReference type="EMBL" id="KAG9248740.1"/>
    </source>
</evidence>
<evidence type="ECO:0000313" key="3">
    <source>
        <dbReference type="Proteomes" id="UP000887226"/>
    </source>
</evidence>
<reference evidence="2" key="1">
    <citation type="journal article" date="2021" name="IMA Fungus">
        <title>Genomic characterization of three marine fungi, including Emericellopsis atlantica sp. nov. with signatures of a generalist lifestyle and marine biomass degradation.</title>
        <authorList>
            <person name="Hagestad O.C."/>
            <person name="Hou L."/>
            <person name="Andersen J.H."/>
            <person name="Hansen E.H."/>
            <person name="Altermark B."/>
            <person name="Li C."/>
            <person name="Kuhnert E."/>
            <person name="Cox R.J."/>
            <person name="Crous P.W."/>
            <person name="Spatafora J.W."/>
            <person name="Lail K."/>
            <person name="Amirebrahimi M."/>
            <person name="Lipzen A."/>
            <person name="Pangilinan J."/>
            <person name="Andreopoulos W."/>
            <person name="Hayes R.D."/>
            <person name="Ng V."/>
            <person name="Grigoriev I.V."/>
            <person name="Jackson S.A."/>
            <person name="Sutton T.D.S."/>
            <person name="Dobson A.D.W."/>
            <person name="Rama T."/>
        </authorList>
    </citation>
    <scope>NUCLEOTIDE SEQUENCE</scope>
    <source>
        <strain evidence="2">TRa3180A</strain>
    </source>
</reference>